<dbReference type="RefSeq" id="WP_238205664.1">
    <property type="nucleotide sequence ID" value="NZ_BPQE01000023.1"/>
</dbReference>
<protein>
    <submittedName>
        <fullName evidence="1">Uncharacterized protein</fullName>
    </submittedName>
</protein>
<name>A0ABU0HUX1_9HYPH</name>
<evidence type="ECO:0000313" key="1">
    <source>
        <dbReference type="EMBL" id="MDQ0445618.1"/>
    </source>
</evidence>
<gene>
    <name evidence="1" type="ORF">QO012_000096</name>
</gene>
<dbReference type="Proteomes" id="UP001231124">
    <property type="component" value="Unassembled WGS sequence"/>
</dbReference>
<comment type="caution">
    <text evidence="1">The sequence shown here is derived from an EMBL/GenBank/DDBJ whole genome shotgun (WGS) entry which is preliminary data.</text>
</comment>
<evidence type="ECO:0000313" key="2">
    <source>
        <dbReference type="Proteomes" id="UP001231124"/>
    </source>
</evidence>
<proteinExistence type="predicted"/>
<accession>A0ABU0HUX1</accession>
<organism evidence="1 2">
    <name type="scientific">Methylobacterium aerolatum</name>
    <dbReference type="NCBI Taxonomy" id="418708"/>
    <lineage>
        <taxon>Bacteria</taxon>
        <taxon>Pseudomonadati</taxon>
        <taxon>Pseudomonadota</taxon>
        <taxon>Alphaproteobacteria</taxon>
        <taxon>Hyphomicrobiales</taxon>
        <taxon>Methylobacteriaceae</taxon>
        <taxon>Methylobacterium</taxon>
    </lineage>
</organism>
<sequence length="53" mass="5661">MKPAELAAASMIAAMEIAAEAEAQAEVFEWAIVEIEGHRRHAGGIHEGERFGA</sequence>
<dbReference type="EMBL" id="JAUSVP010000001">
    <property type="protein sequence ID" value="MDQ0445618.1"/>
    <property type="molecule type" value="Genomic_DNA"/>
</dbReference>
<reference evidence="1 2" key="1">
    <citation type="submission" date="2023-07" db="EMBL/GenBank/DDBJ databases">
        <title>Genomic Encyclopedia of Type Strains, Phase IV (KMG-IV): sequencing the most valuable type-strain genomes for metagenomic binning, comparative biology and taxonomic classification.</title>
        <authorList>
            <person name="Goeker M."/>
        </authorList>
    </citation>
    <scope>NUCLEOTIDE SEQUENCE [LARGE SCALE GENOMIC DNA]</scope>
    <source>
        <strain evidence="1 2">DSM 19013</strain>
    </source>
</reference>
<keyword evidence="2" id="KW-1185">Reference proteome</keyword>